<dbReference type="GO" id="GO:0005886">
    <property type="term" value="C:plasma membrane"/>
    <property type="evidence" value="ECO:0007669"/>
    <property type="project" value="UniProtKB-SubCell"/>
</dbReference>
<dbReference type="EMBL" id="DYUK01000089">
    <property type="protein sequence ID" value="HJG79619.1"/>
    <property type="molecule type" value="Genomic_DNA"/>
</dbReference>
<accession>A0A921SNA0</accession>
<dbReference type="InterPro" id="IPR027379">
    <property type="entry name" value="CLS_N"/>
</dbReference>
<keyword evidence="2" id="KW-1003">Cell membrane</keyword>
<evidence type="ECO:0000256" key="1">
    <source>
        <dbReference type="ARBA" id="ARBA00004651"/>
    </source>
</evidence>
<comment type="caution">
    <text evidence="8">The sequence shown here is derived from an EMBL/GenBank/DDBJ whole genome shotgun (WGS) entry which is preliminary data.</text>
</comment>
<reference evidence="8" key="1">
    <citation type="journal article" date="2021" name="PeerJ">
        <title>Extensive microbial diversity within the chicken gut microbiome revealed by metagenomics and culture.</title>
        <authorList>
            <person name="Gilroy R."/>
            <person name="Ravi A."/>
            <person name="Getino M."/>
            <person name="Pursley I."/>
            <person name="Horton D.L."/>
            <person name="Alikhan N.F."/>
            <person name="Baker D."/>
            <person name="Gharbi K."/>
            <person name="Hall N."/>
            <person name="Watson M."/>
            <person name="Adriaenssens E.M."/>
            <person name="Foster-Nyarko E."/>
            <person name="Jarju S."/>
            <person name="Secka A."/>
            <person name="Antonio M."/>
            <person name="Oren A."/>
            <person name="Chaudhuri R.R."/>
            <person name="La Ragione R."/>
            <person name="Hildebrand F."/>
            <person name="Pallen M.J."/>
        </authorList>
    </citation>
    <scope>NUCLEOTIDE SEQUENCE</scope>
    <source>
        <strain evidence="8">ChiGjej5B5-7349</strain>
    </source>
</reference>
<gene>
    <name evidence="8" type="ORF">K8V08_04320</name>
</gene>
<evidence type="ECO:0000256" key="2">
    <source>
        <dbReference type="ARBA" id="ARBA00022475"/>
    </source>
</evidence>
<evidence type="ECO:0000256" key="4">
    <source>
        <dbReference type="ARBA" id="ARBA00022989"/>
    </source>
</evidence>
<evidence type="ECO:0000256" key="5">
    <source>
        <dbReference type="ARBA" id="ARBA00023136"/>
    </source>
</evidence>
<evidence type="ECO:0000313" key="9">
    <source>
        <dbReference type="Proteomes" id="UP000784435"/>
    </source>
</evidence>
<keyword evidence="4 6" id="KW-1133">Transmembrane helix</keyword>
<feature type="domain" description="Cardiolipin synthase N-terminal" evidence="7">
    <location>
        <begin position="14"/>
        <end position="59"/>
    </location>
</feature>
<organism evidence="8 9">
    <name type="scientific">Brevibacterium senegalense</name>
    <dbReference type="NCBI Taxonomy" id="1033736"/>
    <lineage>
        <taxon>Bacteria</taxon>
        <taxon>Bacillati</taxon>
        <taxon>Actinomycetota</taxon>
        <taxon>Actinomycetes</taxon>
        <taxon>Micrococcales</taxon>
        <taxon>Brevibacteriaceae</taxon>
        <taxon>Brevibacterium</taxon>
    </lineage>
</organism>
<reference evidence="8" key="2">
    <citation type="submission" date="2021-09" db="EMBL/GenBank/DDBJ databases">
        <authorList>
            <person name="Gilroy R."/>
        </authorList>
    </citation>
    <scope>NUCLEOTIDE SEQUENCE</scope>
    <source>
        <strain evidence="8">ChiGjej5B5-7349</strain>
    </source>
</reference>
<name>A0A921SNA0_9MICO</name>
<protein>
    <submittedName>
        <fullName evidence="8">PLDc N-terminal domain-containing protein</fullName>
    </submittedName>
</protein>
<keyword evidence="3 6" id="KW-0812">Transmembrane</keyword>
<feature type="transmembrane region" description="Helical" evidence="6">
    <location>
        <begin position="37"/>
        <end position="57"/>
    </location>
</feature>
<comment type="subcellular location">
    <subcellularLocation>
        <location evidence="1">Cell membrane</location>
        <topology evidence="1">Multi-pass membrane protein</topology>
    </subcellularLocation>
</comment>
<evidence type="ECO:0000259" key="7">
    <source>
        <dbReference type="Pfam" id="PF13396"/>
    </source>
</evidence>
<proteinExistence type="predicted"/>
<evidence type="ECO:0000256" key="3">
    <source>
        <dbReference type="ARBA" id="ARBA00022692"/>
    </source>
</evidence>
<sequence length="106" mass="11857">MARGLVVGIVLLVAITLYSVFDCAARPREQIAALPKWAWILVILLLPLIGAGLWFLIGRKRADGGFGARRTAGPSAPDDDPDFLRRIADDVEQKQRRERRERGDFD</sequence>
<evidence type="ECO:0000256" key="6">
    <source>
        <dbReference type="SAM" id="Phobius"/>
    </source>
</evidence>
<dbReference type="Proteomes" id="UP000784435">
    <property type="component" value="Unassembled WGS sequence"/>
</dbReference>
<dbReference type="Pfam" id="PF13396">
    <property type="entry name" value="PLDc_N"/>
    <property type="match status" value="1"/>
</dbReference>
<evidence type="ECO:0000313" key="8">
    <source>
        <dbReference type="EMBL" id="HJG79619.1"/>
    </source>
</evidence>
<dbReference type="AlphaFoldDB" id="A0A921SNA0"/>
<keyword evidence="5 6" id="KW-0472">Membrane</keyword>